<dbReference type="Proteomes" id="UP001171165">
    <property type="component" value="Unassembled WGS sequence"/>
</dbReference>
<dbReference type="EMBL" id="ABKSPD020000017">
    <property type="protein sequence ID" value="EKW9777754.1"/>
    <property type="molecule type" value="Genomic_DNA"/>
</dbReference>
<dbReference type="RefSeq" id="WP_164484703.1">
    <property type="nucleotide sequence ID" value="NZ_BGKW01000031.1"/>
</dbReference>
<name>A0AAN3YW17_PROMI</name>
<proteinExistence type="predicted"/>
<dbReference type="AlphaFoldDB" id="A0AAN3YW17"/>
<reference evidence="1" key="1">
    <citation type="submission" date="2023-06" db="EMBL/GenBank/DDBJ databases">
        <authorList>
            <consortium name="Clinical and Environmental Microbiology Branch: Whole genome sequencing antimicrobial resistance pathogens in the healthcare setting"/>
        </authorList>
    </citation>
    <scope>NUCLEOTIDE SEQUENCE</scope>
    <source>
        <strain evidence="1">Microbial</strain>
    </source>
</reference>
<protein>
    <submittedName>
        <fullName evidence="1">Uncharacterized protein</fullName>
    </submittedName>
</protein>
<evidence type="ECO:0000313" key="1">
    <source>
        <dbReference type="EMBL" id="EKW9777754.1"/>
    </source>
</evidence>
<comment type="caution">
    <text evidence="1">The sequence shown here is derived from an EMBL/GenBank/DDBJ whole genome shotgun (WGS) entry which is preliminary data.</text>
</comment>
<accession>A0AAN3YW17</accession>
<organism evidence="1 2">
    <name type="scientific">Proteus mirabilis</name>
    <dbReference type="NCBI Taxonomy" id="584"/>
    <lineage>
        <taxon>Bacteria</taxon>
        <taxon>Pseudomonadati</taxon>
        <taxon>Pseudomonadota</taxon>
        <taxon>Gammaproteobacteria</taxon>
        <taxon>Enterobacterales</taxon>
        <taxon>Morganellaceae</taxon>
        <taxon>Proteus</taxon>
    </lineage>
</organism>
<sequence length="58" mass="7004">MKKKVNHWFNRHEVHKNIMRDKTLREVTPLGSKRLKEAFEDAKLRNEHREKLLGGSHE</sequence>
<evidence type="ECO:0000313" key="2">
    <source>
        <dbReference type="Proteomes" id="UP001171165"/>
    </source>
</evidence>
<gene>
    <name evidence="1" type="ORF">PW210_003628</name>
</gene>